<comment type="subunit">
    <text evidence="3 10">Monomer.</text>
</comment>
<evidence type="ECO:0000313" key="11">
    <source>
        <dbReference type="EMBL" id="URJ24892.1"/>
    </source>
</evidence>
<dbReference type="CDD" id="cd16325">
    <property type="entry name" value="LolA"/>
    <property type="match status" value="1"/>
</dbReference>
<dbReference type="SUPFAM" id="SSF89392">
    <property type="entry name" value="Prokaryotic lipoproteins and lipoprotein localization factors"/>
    <property type="match status" value="1"/>
</dbReference>
<organism evidence="11 12">
    <name type="scientific">Candidatus Blochmannia ocreatus</name>
    <name type="common">nom. nud.</name>
    <dbReference type="NCBI Taxonomy" id="251538"/>
    <lineage>
        <taxon>Bacteria</taxon>
        <taxon>Pseudomonadati</taxon>
        <taxon>Pseudomonadota</taxon>
        <taxon>Gammaproteobacteria</taxon>
        <taxon>Enterobacterales</taxon>
        <taxon>Enterobacteriaceae</taxon>
        <taxon>ant endosymbionts</taxon>
        <taxon>Candidatus Blochmanniella</taxon>
    </lineage>
</organism>
<evidence type="ECO:0000256" key="10">
    <source>
        <dbReference type="HAMAP-Rule" id="MF_00240"/>
    </source>
</evidence>
<comment type="similarity">
    <text evidence="2 10">Belongs to the LolA family.</text>
</comment>
<dbReference type="Pfam" id="PF03548">
    <property type="entry name" value="LolA"/>
    <property type="match status" value="1"/>
</dbReference>
<evidence type="ECO:0000256" key="8">
    <source>
        <dbReference type="ARBA" id="ARBA00022927"/>
    </source>
</evidence>
<evidence type="ECO:0000256" key="7">
    <source>
        <dbReference type="ARBA" id="ARBA00022764"/>
    </source>
</evidence>
<name>A0ABY4SU85_9ENTR</name>
<reference evidence="11" key="1">
    <citation type="submission" date="2022-05" db="EMBL/GenBank/DDBJ databases">
        <title>Impact of host demography and evolutionary history on endosymbiont molecular evolution: a test in carpenter ants (Genus Camponotus) and their Blochmannia endosymbionts.</title>
        <authorList>
            <person name="Manthey J.D."/>
            <person name="Giron J.C."/>
            <person name="Hruska J.P."/>
        </authorList>
    </citation>
    <scope>NUCLEOTIDE SEQUENCE</scope>
    <source>
        <strain evidence="11">C-006</strain>
    </source>
</reference>
<keyword evidence="6" id="KW-0732">Signal</keyword>
<dbReference type="EMBL" id="CP097762">
    <property type="protein sequence ID" value="URJ24892.1"/>
    <property type="molecule type" value="Genomic_DNA"/>
</dbReference>
<dbReference type="PANTHER" id="PTHR35869">
    <property type="entry name" value="OUTER-MEMBRANE LIPOPROTEIN CARRIER PROTEIN"/>
    <property type="match status" value="1"/>
</dbReference>
<evidence type="ECO:0000256" key="2">
    <source>
        <dbReference type="ARBA" id="ARBA00007615"/>
    </source>
</evidence>
<keyword evidence="11" id="KW-0449">Lipoprotein</keyword>
<sequence length="197" mass="23332">MMIVSVYANDLSVVDLHERLGKIKSFHAKFVQQVVTSNNKVLLENNGTFWVKRPNLFNWHTVGPEENFLISDGITLWFYIPAIKQVTAYWLTDITDNIFFLLFFDDKLSKWNHFNVLNQDDVFILVPTCNNFNFKKCVIEITASGVLKSFRVFEKSGQYINYIFLNQVSNIIDINKFYFFLDKEIQLDDQRLWSYIR</sequence>
<dbReference type="RefSeq" id="WP_250223015.1">
    <property type="nucleotide sequence ID" value="NZ_CP097762.1"/>
</dbReference>
<comment type="function">
    <text evidence="10">Participates in the translocation of lipoproteins from the inner membrane to the outer membrane. Only forms a complex with a lipoprotein if the residue after the N-terminal Cys is not an aspartate (The Asp acts as a targeting signal to indicate that the lipoprotein should stay in the inner membrane).</text>
</comment>
<dbReference type="Gene3D" id="2.50.20.10">
    <property type="entry name" value="Lipoprotein localisation LolA/LolB/LppX"/>
    <property type="match status" value="1"/>
</dbReference>
<evidence type="ECO:0000256" key="6">
    <source>
        <dbReference type="ARBA" id="ARBA00022729"/>
    </source>
</evidence>
<keyword evidence="5 10" id="KW-0813">Transport</keyword>
<proteinExistence type="inferred from homology"/>
<keyword evidence="7 10" id="KW-0574">Periplasm</keyword>
<evidence type="ECO:0000313" key="12">
    <source>
        <dbReference type="Proteomes" id="UP001056834"/>
    </source>
</evidence>
<dbReference type="InterPro" id="IPR004564">
    <property type="entry name" value="OM_lipoprot_carrier_LolA-like"/>
</dbReference>
<keyword evidence="8 10" id="KW-0653">Protein transport</keyword>
<dbReference type="InterPro" id="IPR029046">
    <property type="entry name" value="LolA/LolB/LppX"/>
</dbReference>
<evidence type="ECO:0000256" key="3">
    <source>
        <dbReference type="ARBA" id="ARBA00011245"/>
    </source>
</evidence>
<dbReference type="HAMAP" id="MF_00240">
    <property type="entry name" value="LolA"/>
    <property type="match status" value="1"/>
</dbReference>
<evidence type="ECO:0000256" key="4">
    <source>
        <dbReference type="ARBA" id="ARBA00014035"/>
    </source>
</evidence>
<protein>
    <recommendedName>
        <fullName evidence="4 10">Outer-membrane lipoprotein carrier protein</fullName>
    </recommendedName>
</protein>
<keyword evidence="9 10" id="KW-0143">Chaperone</keyword>
<evidence type="ECO:0000256" key="5">
    <source>
        <dbReference type="ARBA" id="ARBA00022448"/>
    </source>
</evidence>
<keyword evidence="12" id="KW-1185">Reference proteome</keyword>
<dbReference type="NCBIfam" id="TIGR00547">
    <property type="entry name" value="lolA"/>
    <property type="match status" value="1"/>
</dbReference>
<evidence type="ECO:0000256" key="1">
    <source>
        <dbReference type="ARBA" id="ARBA00004418"/>
    </source>
</evidence>
<dbReference type="InterPro" id="IPR018323">
    <property type="entry name" value="OM_lipoprot_carrier_LolA_Pbac"/>
</dbReference>
<comment type="subcellular location">
    <subcellularLocation>
        <location evidence="1 10">Periplasm</location>
    </subcellularLocation>
</comment>
<accession>A0ABY4SU85</accession>
<evidence type="ECO:0000256" key="9">
    <source>
        <dbReference type="ARBA" id="ARBA00023186"/>
    </source>
</evidence>
<gene>
    <name evidence="10 11" type="primary">lolA</name>
    <name evidence="11" type="ORF">M9405_01850</name>
</gene>
<dbReference type="PANTHER" id="PTHR35869:SF1">
    <property type="entry name" value="OUTER-MEMBRANE LIPOPROTEIN CARRIER PROTEIN"/>
    <property type="match status" value="1"/>
</dbReference>
<dbReference type="Proteomes" id="UP001056834">
    <property type="component" value="Chromosome"/>
</dbReference>